<evidence type="ECO:0000313" key="4">
    <source>
        <dbReference type="EMBL" id="BAD70470.1"/>
    </source>
</evidence>
<evidence type="ECO:0000256" key="2">
    <source>
        <dbReference type="ARBA" id="ARBA00022679"/>
    </source>
</evidence>
<organism evidence="4 5">
    <name type="scientific">Thermus thermophilus (strain ATCC 27634 / DSM 579 / HB8)</name>
    <dbReference type="NCBI Taxonomy" id="300852"/>
    <lineage>
        <taxon>Bacteria</taxon>
        <taxon>Thermotogati</taxon>
        <taxon>Deinococcota</taxon>
        <taxon>Deinococci</taxon>
        <taxon>Thermales</taxon>
        <taxon>Thermaceae</taxon>
        <taxon>Thermus</taxon>
    </lineage>
</organism>
<dbReference type="eggNOG" id="COG0438">
    <property type="taxonomic scope" value="Bacteria"/>
</dbReference>
<evidence type="ECO:0000259" key="3">
    <source>
        <dbReference type="Pfam" id="PF13439"/>
    </source>
</evidence>
<dbReference type="GeneID" id="3170093"/>
<sequence length="374" mass="42422">MAIKSVLFLRSNPVAPDPRVAKEAQALADAGYKVGVVAWDRTGELPKVEETPFGLVERLPIKGSFRSGLANLLPLVRFNLALLWHLIKRRSTYDAIHACDFDTVLPALVAAKLLGKKVVYDVFDFYADMLRATPGWIKSIIKKVDLRLMGWVDAVILADESRVKQIQGARPKRLTFIYNSPPIEDPFPLPPAPPPLRIAYVGLLQKERGILQVIELLRRHPEWELDLGGFGGDEEEIRRAVADLPNVRYHGRVPYEKALELMSNAHLLFATYDPSIPNHRYSSANKLFEAMAIGRPIVVARDTGMDQLVQQYALGFVVEYGNLAALEDAFARVASWDLQRFEEFSQKAQEVYVTRFAWRIMKERLIALYRKLEE</sequence>
<name>Q5SKJ6_THET8</name>
<dbReference type="Gene3D" id="3.40.50.2000">
    <property type="entry name" value="Glycogen Phosphorylase B"/>
    <property type="match status" value="2"/>
</dbReference>
<dbReference type="Pfam" id="PF13692">
    <property type="entry name" value="Glyco_trans_1_4"/>
    <property type="match status" value="1"/>
</dbReference>
<dbReference type="Pfam" id="PF13439">
    <property type="entry name" value="Glyco_transf_4"/>
    <property type="match status" value="1"/>
</dbReference>
<dbReference type="CAZy" id="GT4">
    <property type="family name" value="Glycosyltransferase Family 4"/>
</dbReference>
<dbReference type="SMR" id="Q5SKJ6"/>
<evidence type="ECO:0000256" key="1">
    <source>
        <dbReference type="ARBA" id="ARBA00022676"/>
    </source>
</evidence>
<dbReference type="HOGENOM" id="CLU_009583_36_4_0"/>
<gene>
    <name evidence="4" type="ordered locus">TTHA0647</name>
</gene>
<reference evidence="4 5" key="1">
    <citation type="submission" date="2004-11" db="EMBL/GenBank/DDBJ databases">
        <title>Complete genome sequence of Thermus thermophilus HB8.</title>
        <authorList>
            <person name="Masui R."/>
            <person name="Kurokawa K."/>
            <person name="Nakagawa N."/>
            <person name="Tokunaga F."/>
            <person name="Koyama Y."/>
            <person name="Shibata T."/>
            <person name="Oshima T."/>
            <person name="Yokoyama S."/>
            <person name="Yasunaga T."/>
            <person name="Kuramitsu S."/>
        </authorList>
    </citation>
    <scope>NUCLEOTIDE SEQUENCE [LARGE SCALE GENOMIC DNA]</scope>
    <source>
        <strain evidence="5">ATCC 27634 / DSM 579 / HB8</strain>
    </source>
</reference>
<dbReference type="GO" id="GO:0016757">
    <property type="term" value="F:glycosyltransferase activity"/>
    <property type="evidence" value="ECO:0007669"/>
    <property type="project" value="UniProtKB-KW"/>
</dbReference>
<feature type="domain" description="Glycosyltransferase subfamily 4-like N-terminal" evidence="3">
    <location>
        <begin position="23"/>
        <end position="179"/>
    </location>
</feature>
<keyword evidence="2" id="KW-0808">Transferase</keyword>
<dbReference type="CDD" id="cd03794">
    <property type="entry name" value="GT4_WbuB-like"/>
    <property type="match status" value="1"/>
</dbReference>
<evidence type="ECO:0000313" key="5">
    <source>
        <dbReference type="Proteomes" id="UP000000532"/>
    </source>
</evidence>
<dbReference type="InterPro" id="IPR028098">
    <property type="entry name" value="Glyco_trans_4-like_N"/>
</dbReference>
<protein>
    <submittedName>
        <fullName evidence="4">Glycosyltransferase</fullName>
    </submittedName>
</protein>
<dbReference type="EMBL" id="AP008226">
    <property type="protein sequence ID" value="BAD70470.1"/>
    <property type="molecule type" value="Genomic_DNA"/>
</dbReference>
<dbReference type="Proteomes" id="UP000000532">
    <property type="component" value="Chromosome"/>
</dbReference>
<proteinExistence type="predicted"/>
<dbReference type="PANTHER" id="PTHR12526">
    <property type="entry name" value="GLYCOSYLTRANSFERASE"/>
    <property type="match status" value="1"/>
</dbReference>
<dbReference type="RefSeq" id="WP_011228094.1">
    <property type="nucleotide sequence ID" value="NC_006461.1"/>
</dbReference>
<dbReference type="SUPFAM" id="SSF53756">
    <property type="entry name" value="UDP-Glycosyltransferase/glycogen phosphorylase"/>
    <property type="match status" value="1"/>
</dbReference>
<dbReference type="EnsemblBacteria" id="BAD70470">
    <property type="protein sequence ID" value="BAD70470"/>
    <property type="gene ID" value="BAD70470"/>
</dbReference>
<keyword evidence="1" id="KW-0328">Glycosyltransferase</keyword>
<keyword evidence="5" id="KW-1185">Reference proteome</keyword>
<dbReference type="KEGG" id="ttj:TTHA0647"/>
<dbReference type="PhylomeDB" id="Q5SKJ6"/>
<dbReference type="PANTHER" id="PTHR12526:SF629">
    <property type="entry name" value="TEICHURONIC ACID BIOSYNTHESIS GLYCOSYLTRANSFERASE TUAH-RELATED"/>
    <property type="match status" value="1"/>
</dbReference>
<dbReference type="AlphaFoldDB" id="Q5SKJ6"/>
<accession>Q5SKJ6</accession>